<feature type="signal peptide" evidence="17">
    <location>
        <begin position="1"/>
        <end position="20"/>
    </location>
</feature>
<dbReference type="PANTHER" id="PTHR37928:SF1">
    <property type="entry name" value="CFEM DOMAIN PROTEIN (AFU_ORTHOLOGUE AFUA_6G14090)"/>
    <property type="match status" value="1"/>
</dbReference>
<comment type="subcellular location">
    <subcellularLocation>
        <location evidence="1">Cell membrane</location>
        <topology evidence="1">Lipid-anchor</topology>
        <topology evidence="1">GPI-anchor</topology>
    </subcellularLocation>
    <subcellularLocation>
        <location evidence="2">Secreted</location>
    </subcellularLocation>
</comment>
<keyword evidence="5" id="KW-0964">Secreted</keyword>
<evidence type="ECO:0000256" key="13">
    <source>
        <dbReference type="ARBA" id="ARBA00023180"/>
    </source>
</evidence>
<feature type="disulfide bond" evidence="15">
    <location>
        <begin position="327"/>
        <end position="360"/>
    </location>
</feature>
<proteinExistence type="inferred from homology"/>
<dbReference type="SMART" id="SM00747">
    <property type="entry name" value="CFEM"/>
    <property type="match status" value="3"/>
</dbReference>
<evidence type="ECO:0000256" key="14">
    <source>
        <dbReference type="ARBA" id="ARBA00023288"/>
    </source>
</evidence>
<name>A0A3D8Q4I4_9HELO</name>
<dbReference type="Pfam" id="PF05730">
    <property type="entry name" value="CFEM"/>
    <property type="match status" value="3"/>
</dbReference>
<dbReference type="AlphaFoldDB" id="A0A3D8Q4I4"/>
<dbReference type="EMBL" id="PDLM01000030">
    <property type="protein sequence ID" value="RDW56741.1"/>
    <property type="molecule type" value="Genomic_DNA"/>
</dbReference>
<feature type="disulfide bond" evidence="15">
    <location>
        <begin position="490"/>
        <end position="497"/>
    </location>
</feature>
<evidence type="ECO:0000256" key="9">
    <source>
        <dbReference type="ARBA" id="ARBA00022729"/>
    </source>
</evidence>
<feature type="domain" description="CFEM" evidence="18">
    <location>
        <begin position="445"/>
        <end position="542"/>
    </location>
</feature>
<feature type="disulfide bond" evidence="15">
    <location>
        <begin position="499"/>
        <end position="532"/>
    </location>
</feature>
<dbReference type="InterPro" id="IPR008427">
    <property type="entry name" value="Extracellular_membr_CFEM_dom"/>
</dbReference>
<protein>
    <submittedName>
        <fullName evidence="19">CFEM protein</fullName>
    </submittedName>
</protein>
<gene>
    <name evidence="19" type="ORF">BP6252_13996</name>
</gene>
<feature type="region of interest" description="Disordered" evidence="16">
    <location>
        <begin position="39"/>
        <end position="80"/>
    </location>
</feature>
<evidence type="ECO:0000256" key="7">
    <source>
        <dbReference type="ARBA" id="ARBA00022622"/>
    </source>
</evidence>
<keyword evidence="12 15" id="KW-1015">Disulfide bond</keyword>
<dbReference type="PANTHER" id="PTHR37928">
    <property type="entry name" value="CFEM DOMAIN PROTEIN (AFU_ORTHOLOGUE AFUA_6G14090)"/>
    <property type="match status" value="1"/>
</dbReference>
<dbReference type="GO" id="GO:0098552">
    <property type="term" value="C:side of membrane"/>
    <property type="evidence" value="ECO:0007669"/>
    <property type="project" value="UniProtKB-KW"/>
</dbReference>
<organism evidence="19 20">
    <name type="scientific">Coleophoma cylindrospora</name>
    <dbReference type="NCBI Taxonomy" id="1849047"/>
    <lineage>
        <taxon>Eukaryota</taxon>
        <taxon>Fungi</taxon>
        <taxon>Dikarya</taxon>
        <taxon>Ascomycota</taxon>
        <taxon>Pezizomycotina</taxon>
        <taxon>Leotiomycetes</taxon>
        <taxon>Helotiales</taxon>
        <taxon>Dermateaceae</taxon>
        <taxon>Coleophoma</taxon>
    </lineage>
</organism>
<dbReference type="InterPro" id="IPR051735">
    <property type="entry name" value="CFEM_domain"/>
</dbReference>
<evidence type="ECO:0000256" key="2">
    <source>
        <dbReference type="ARBA" id="ARBA00004613"/>
    </source>
</evidence>
<evidence type="ECO:0000259" key="18">
    <source>
        <dbReference type="PROSITE" id="PS52012"/>
    </source>
</evidence>
<feature type="binding site" description="axial binding residue" evidence="15">
    <location>
        <position position="322"/>
    </location>
    <ligand>
        <name>heme</name>
        <dbReference type="ChEBI" id="CHEBI:30413"/>
    </ligand>
    <ligandPart>
        <name>Fe</name>
        <dbReference type="ChEBI" id="CHEBI:18248"/>
    </ligandPart>
</feature>
<evidence type="ECO:0000256" key="8">
    <source>
        <dbReference type="ARBA" id="ARBA00022723"/>
    </source>
</evidence>
<dbReference type="STRING" id="1849047.A0A3D8Q4I4"/>
<keyword evidence="8 15" id="KW-0479">Metal-binding</keyword>
<comment type="similarity">
    <text evidence="3">Belongs to the RBT5 family.</text>
</comment>
<evidence type="ECO:0000256" key="6">
    <source>
        <dbReference type="ARBA" id="ARBA00022617"/>
    </source>
</evidence>
<sequence>MRFLSGLPLLLLGGLPLASSQDSNVVPVVEARQLQTIGVSTSGATSTSSTTTSTSSSTASTSSSSSSSQITPTSNPTLTSTPTLTGYDMVITTIFTQSTQCSYGLTEGPLATDQVWQNLINPVPTETLTSCYPSQFYSSALATVSLPAFSQLVCPYDWETYNINTTYIICCPNGFGFFAPYYNSTERPGLNAVCTSSIWPNILMDITSYDATGLATVIATSAGVNGALVLATPFDGNMATAVVTSSSSSSSTSSTTSTKTLPTTSSIPKSTSSSTSSTSSTSTIISTTSPTPTAISQLPTCGQTCFSNLLAQYSALGCATADPSCLCRNVNFGYGIIDCSNGACGTDVASTVIAFETAYCSSAIAASTTYPTTVTATTTATVSGISSLPSCGQTCFDNMLAEYATLGCAAADVVCLCSNVNFGYGVHDCATAACDTADASTVIAFESAYCASVTATATSVVATATGIASLPSCGQTCFDNMLAQYSELGCASADPACLCSNVNFGYGVRDCSNGACGTAVASTVIAFESAYCASATAAAATS</sequence>
<evidence type="ECO:0000256" key="5">
    <source>
        <dbReference type="ARBA" id="ARBA00022525"/>
    </source>
</evidence>
<feature type="binding site" description="axial binding residue" evidence="15">
    <location>
        <position position="494"/>
    </location>
    <ligand>
        <name>heme</name>
        <dbReference type="ChEBI" id="CHEBI:30413"/>
    </ligand>
    <ligandPart>
        <name>Fe</name>
        <dbReference type="ChEBI" id="CHEBI:18248"/>
    </ligandPart>
</feature>
<comment type="caution">
    <text evidence="15">Lacks conserved residue(s) required for the propagation of feature annotation.</text>
</comment>
<dbReference type="GO" id="GO:0005576">
    <property type="term" value="C:extracellular region"/>
    <property type="evidence" value="ECO:0007669"/>
    <property type="project" value="UniProtKB-SubCell"/>
</dbReference>
<evidence type="ECO:0000256" key="11">
    <source>
        <dbReference type="ARBA" id="ARBA00023136"/>
    </source>
</evidence>
<keyword evidence="7" id="KW-0336">GPI-anchor</keyword>
<accession>A0A3D8Q4I4</accession>
<keyword evidence="4" id="KW-1003">Cell membrane</keyword>
<evidence type="ECO:0000313" key="19">
    <source>
        <dbReference type="EMBL" id="RDW56741.1"/>
    </source>
</evidence>
<keyword evidence="11" id="KW-0472">Membrane</keyword>
<evidence type="ECO:0000256" key="4">
    <source>
        <dbReference type="ARBA" id="ARBA00022475"/>
    </source>
</evidence>
<dbReference type="GO" id="GO:0046872">
    <property type="term" value="F:metal ion binding"/>
    <property type="evidence" value="ECO:0007669"/>
    <property type="project" value="UniProtKB-UniRule"/>
</dbReference>
<dbReference type="Proteomes" id="UP000256645">
    <property type="component" value="Unassembled WGS sequence"/>
</dbReference>
<feature type="disulfide bond" evidence="15">
    <location>
        <begin position="318"/>
        <end position="325"/>
    </location>
</feature>
<keyword evidence="9 17" id="KW-0732">Signal</keyword>
<dbReference type="GO" id="GO:0005886">
    <property type="term" value="C:plasma membrane"/>
    <property type="evidence" value="ECO:0007669"/>
    <property type="project" value="UniProtKB-SubCell"/>
</dbReference>
<feature type="domain" description="CFEM" evidence="18">
    <location>
        <begin position="273"/>
        <end position="385"/>
    </location>
</feature>
<dbReference type="OrthoDB" id="1193027at2759"/>
<keyword evidence="14" id="KW-0449">Lipoprotein</keyword>
<evidence type="ECO:0000256" key="16">
    <source>
        <dbReference type="SAM" id="MobiDB-lite"/>
    </source>
</evidence>
<reference evidence="19 20" key="1">
    <citation type="journal article" date="2018" name="IMA Fungus">
        <title>IMA Genome-F 9: Draft genome sequence of Annulohypoxylon stygium, Aspergillus mulundensis, Berkeleyomyces basicola (syn. Thielaviopsis basicola), Ceratocystis smalleyi, two Cercospora beticola strains, Coleophoma cylindrospora, Fusarium fracticaudum, Phialophora cf. hyalina, and Morchella septimelata.</title>
        <authorList>
            <person name="Wingfield B.D."/>
            <person name="Bills G.F."/>
            <person name="Dong Y."/>
            <person name="Huang W."/>
            <person name="Nel W.J."/>
            <person name="Swalarsk-Parry B.S."/>
            <person name="Vaghefi N."/>
            <person name="Wilken P.M."/>
            <person name="An Z."/>
            <person name="de Beer Z.W."/>
            <person name="De Vos L."/>
            <person name="Chen L."/>
            <person name="Duong T.A."/>
            <person name="Gao Y."/>
            <person name="Hammerbacher A."/>
            <person name="Kikkert J.R."/>
            <person name="Li Y."/>
            <person name="Li H."/>
            <person name="Li K."/>
            <person name="Li Q."/>
            <person name="Liu X."/>
            <person name="Ma X."/>
            <person name="Naidoo K."/>
            <person name="Pethybridge S.J."/>
            <person name="Sun J."/>
            <person name="Steenkamp E.T."/>
            <person name="van der Nest M.A."/>
            <person name="van Wyk S."/>
            <person name="Wingfield M.J."/>
            <person name="Xiong C."/>
            <person name="Yue Q."/>
            <person name="Zhang X."/>
        </authorList>
    </citation>
    <scope>NUCLEOTIDE SEQUENCE [LARGE SCALE GENOMIC DNA]</scope>
    <source>
        <strain evidence="19 20">BP6252</strain>
    </source>
</reference>
<feature type="region of interest" description="Disordered" evidence="16">
    <location>
        <begin position="245"/>
        <end position="294"/>
    </location>
</feature>
<evidence type="ECO:0000256" key="1">
    <source>
        <dbReference type="ARBA" id="ARBA00004609"/>
    </source>
</evidence>
<comment type="caution">
    <text evidence="19">The sequence shown here is derived from an EMBL/GenBank/DDBJ whole genome shotgun (WGS) entry which is preliminary data.</text>
</comment>
<evidence type="ECO:0000256" key="15">
    <source>
        <dbReference type="PROSITE-ProRule" id="PRU01356"/>
    </source>
</evidence>
<feature type="compositionally biased region" description="Low complexity" evidence="16">
    <location>
        <begin position="40"/>
        <end position="80"/>
    </location>
</feature>
<evidence type="ECO:0000256" key="12">
    <source>
        <dbReference type="ARBA" id="ARBA00023157"/>
    </source>
</evidence>
<evidence type="ECO:0000313" key="20">
    <source>
        <dbReference type="Proteomes" id="UP000256645"/>
    </source>
</evidence>
<evidence type="ECO:0000256" key="10">
    <source>
        <dbReference type="ARBA" id="ARBA00023004"/>
    </source>
</evidence>
<feature type="chain" id="PRO_5017648529" evidence="17">
    <location>
        <begin position="21"/>
        <end position="542"/>
    </location>
</feature>
<keyword evidence="6 15" id="KW-0349">Heme</keyword>
<evidence type="ECO:0000256" key="17">
    <source>
        <dbReference type="SAM" id="SignalP"/>
    </source>
</evidence>
<keyword evidence="13" id="KW-0325">Glycoprotein</keyword>
<keyword evidence="20" id="KW-1185">Reference proteome</keyword>
<keyword evidence="10 15" id="KW-0408">Iron</keyword>
<evidence type="ECO:0000256" key="3">
    <source>
        <dbReference type="ARBA" id="ARBA00010031"/>
    </source>
</evidence>
<dbReference type="PROSITE" id="PS52012">
    <property type="entry name" value="CFEM"/>
    <property type="match status" value="2"/>
</dbReference>